<proteinExistence type="predicted"/>
<gene>
    <name evidence="2" type="ORF">O181_075111</name>
</gene>
<evidence type="ECO:0000313" key="3">
    <source>
        <dbReference type="Proteomes" id="UP000765509"/>
    </source>
</evidence>
<reference evidence="2" key="1">
    <citation type="submission" date="2021-03" db="EMBL/GenBank/DDBJ databases">
        <title>Draft genome sequence of rust myrtle Austropuccinia psidii MF-1, a brazilian biotype.</title>
        <authorList>
            <person name="Quecine M.C."/>
            <person name="Pachon D.M.R."/>
            <person name="Bonatelli M.L."/>
            <person name="Correr F.H."/>
            <person name="Franceschini L.M."/>
            <person name="Leite T.F."/>
            <person name="Margarido G.R.A."/>
            <person name="Almeida C.A."/>
            <person name="Ferrarezi J.A."/>
            <person name="Labate C.A."/>
        </authorList>
    </citation>
    <scope>NUCLEOTIDE SEQUENCE</scope>
    <source>
        <strain evidence="2">MF-1</strain>
    </source>
</reference>
<organism evidence="2 3">
    <name type="scientific">Austropuccinia psidii MF-1</name>
    <dbReference type="NCBI Taxonomy" id="1389203"/>
    <lineage>
        <taxon>Eukaryota</taxon>
        <taxon>Fungi</taxon>
        <taxon>Dikarya</taxon>
        <taxon>Basidiomycota</taxon>
        <taxon>Pucciniomycotina</taxon>
        <taxon>Pucciniomycetes</taxon>
        <taxon>Pucciniales</taxon>
        <taxon>Sphaerophragmiaceae</taxon>
        <taxon>Austropuccinia</taxon>
    </lineage>
</organism>
<evidence type="ECO:0000313" key="2">
    <source>
        <dbReference type="EMBL" id="MBW0535396.1"/>
    </source>
</evidence>
<dbReference type="EMBL" id="AVOT02040192">
    <property type="protein sequence ID" value="MBW0535396.1"/>
    <property type="molecule type" value="Genomic_DNA"/>
</dbReference>
<name>A0A9Q3F7W2_9BASI</name>
<evidence type="ECO:0000256" key="1">
    <source>
        <dbReference type="SAM" id="MobiDB-lite"/>
    </source>
</evidence>
<accession>A0A9Q3F7W2</accession>
<feature type="region of interest" description="Disordered" evidence="1">
    <location>
        <begin position="50"/>
        <end position="93"/>
    </location>
</feature>
<dbReference type="AlphaFoldDB" id="A0A9Q3F7W2"/>
<protein>
    <submittedName>
        <fullName evidence="2">Uncharacterized protein</fullName>
    </submittedName>
</protein>
<comment type="caution">
    <text evidence="2">The sequence shown here is derived from an EMBL/GenBank/DDBJ whole genome shotgun (WGS) entry which is preliminary data.</text>
</comment>
<sequence>MLPKIHQGVMNSWNISKKFLKEEEIVRNSNGWNPLSSTPQIKNKLVPFQKEGGKKGRIPSSFYQKAQVRPPPQEEKKNKRKNWRKPYSQTYII</sequence>
<keyword evidence="3" id="KW-1185">Reference proteome</keyword>
<dbReference type="Proteomes" id="UP000765509">
    <property type="component" value="Unassembled WGS sequence"/>
</dbReference>